<sequence>MTHTSTTDEALADQWSSRDMISLVQSMIDEVERHVLQKEVLPHELIQGLYENINRMEAEILRRRTALSIAKTQIDEYDSGSEYSQDEDDVPILPVAIAHKDNNLQASLAAEQSPTRSQSLDGQSTNKDSQPAVASKHDILASLQDNIKAIQSIIHLRMSSSTSSKTRSTSSAVSFSILEEEMEVLDGLLEHVTGSSKPPNYENGGVLENKLMALPTQLSALFNTEIREVTNEGNDIDEQVMMNMVVENQKRVGVLRHIELVANKVKDIRRDNQDDESSGQQPACA</sequence>
<name>A0ABR4E179_9PEZI</name>
<dbReference type="Proteomes" id="UP001600888">
    <property type="component" value="Unassembled WGS sequence"/>
</dbReference>
<evidence type="ECO:0000256" key="1">
    <source>
        <dbReference type="SAM" id="MobiDB-lite"/>
    </source>
</evidence>
<reference evidence="2 3" key="1">
    <citation type="submission" date="2024-03" db="EMBL/GenBank/DDBJ databases">
        <title>A high-quality draft genome sequence of Diaporthe vaccinii, a causative agent of upright dieback and viscid rot disease in cranberry plants.</title>
        <authorList>
            <person name="Sarrasin M."/>
            <person name="Lang B.F."/>
            <person name="Burger G."/>
        </authorList>
    </citation>
    <scope>NUCLEOTIDE SEQUENCE [LARGE SCALE GENOMIC DNA]</scope>
    <source>
        <strain evidence="2 3">IS7</strain>
    </source>
</reference>
<gene>
    <name evidence="2" type="ORF">FJTKL_01328</name>
</gene>
<accession>A0ABR4E179</accession>
<proteinExistence type="predicted"/>
<protein>
    <submittedName>
        <fullName evidence="2">Uncharacterized protein</fullName>
    </submittedName>
</protein>
<evidence type="ECO:0000313" key="3">
    <source>
        <dbReference type="Proteomes" id="UP001600888"/>
    </source>
</evidence>
<feature type="compositionally biased region" description="Polar residues" evidence="1">
    <location>
        <begin position="108"/>
        <end position="129"/>
    </location>
</feature>
<evidence type="ECO:0000313" key="2">
    <source>
        <dbReference type="EMBL" id="KAL2276161.1"/>
    </source>
</evidence>
<organism evidence="2 3">
    <name type="scientific">Diaporthe vaccinii</name>
    <dbReference type="NCBI Taxonomy" id="105482"/>
    <lineage>
        <taxon>Eukaryota</taxon>
        <taxon>Fungi</taxon>
        <taxon>Dikarya</taxon>
        <taxon>Ascomycota</taxon>
        <taxon>Pezizomycotina</taxon>
        <taxon>Sordariomycetes</taxon>
        <taxon>Sordariomycetidae</taxon>
        <taxon>Diaporthales</taxon>
        <taxon>Diaporthaceae</taxon>
        <taxon>Diaporthe</taxon>
        <taxon>Diaporthe eres species complex</taxon>
    </lineage>
</organism>
<feature type="region of interest" description="Disordered" evidence="1">
    <location>
        <begin position="108"/>
        <end position="134"/>
    </location>
</feature>
<dbReference type="EMBL" id="JBAWTH010000121">
    <property type="protein sequence ID" value="KAL2276161.1"/>
    <property type="molecule type" value="Genomic_DNA"/>
</dbReference>
<comment type="caution">
    <text evidence="2">The sequence shown here is derived from an EMBL/GenBank/DDBJ whole genome shotgun (WGS) entry which is preliminary data.</text>
</comment>
<keyword evidence="3" id="KW-1185">Reference proteome</keyword>